<dbReference type="EMBL" id="ABOO01000016">
    <property type="protein sequence ID" value="EDT71816.1"/>
    <property type="molecule type" value="Genomic_DNA"/>
</dbReference>
<gene>
    <name evidence="1" type="ORF">CJD_A0707</name>
</gene>
<proteinExistence type="predicted"/>
<dbReference type="AlphaFoldDB" id="B1V2W1"/>
<sequence length="59" mass="7136">MKDSFDKANFIIENNEIYDIEIIMKCYFKAYEEISDIDYFITADRLLDEIMIREEENNG</sequence>
<reference evidence="1 2" key="1">
    <citation type="submission" date="2008-03" db="EMBL/GenBank/DDBJ databases">
        <authorList>
            <person name="Paulsen I."/>
            <person name="Sebastian Y."/>
        </authorList>
    </citation>
    <scope>NUCLEOTIDE SEQUENCE [LARGE SCALE GENOMIC DNA]</scope>
    <source>
        <strain evidence="2">D str. JGS1721</strain>
    </source>
</reference>
<evidence type="ECO:0000313" key="1">
    <source>
        <dbReference type="EMBL" id="EDT71816.1"/>
    </source>
</evidence>
<protein>
    <submittedName>
        <fullName evidence="1">Uncharacterized protein</fullName>
    </submittedName>
</protein>
<accession>B1V2W1</accession>
<evidence type="ECO:0000313" key="2">
    <source>
        <dbReference type="Proteomes" id="UP000003188"/>
    </source>
</evidence>
<dbReference type="Proteomes" id="UP000003188">
    <property type="component" value="Unassembled WGS sequence"/>
</dbReference>
<organism evidence="1 2">
    <name type="scientific">Clostridium perfringens D str. JGS1721</name>
    <dbReference type="NCBI Taxonomy" id="488537"/>
    <lineage>
        <taxon>Bacteria</taxon>
        <taxon>Bacillati</taxon>
        <taxon>Bacillota</taxon>
        <taxon>Clostridia</taxon>
        <taxon>Eubacteriales</taxon>
        <taxon>Clostridiaceae</taxon>
        <taxon>Clostridium</taxon>
    </lineage>
</organism>
<comment type="caution">
    <text evidence="1">The sequence shown here is derived from an EMBL/GenBank/DDBJ whole genome shotgun (WGS) entry which is preliminary data.</text>
</comment>
<name>B1V2W1_CLOPF</name>